<evidence type="ECO:0000313" key="3">
    <source>
        <dbReference type="Proteomes" id="UP001597034"/>
    </source>
</evidence>
<keyword evidence="1" id="KW-0812">Transmembrane</keyword>
<keyword evidence="3" id="KW-1185">Reference proteome</keyword>
<evidence type="ECO:0000313" key="2">
    <source>
        <dbReference type="EMBL" id="MFD1645885.1"/>
    </source>
</evidence>
<sequence>MAGINERPFSVAVIVLVVAVTYWLGIDGQLEGLWPFRDYSVHLPVVASVVGAVGLAAAATVSFDALVGSFLLVFVPSALLHGTCRSAGEVDLDTGRVEVNGRRTTVGEVEFVRTISVGIVTVVRFEPTADADAPLSTPFVVRPETARELRQLLEPRR</sequence>
<evidence type="ECO:0000256" key="1">
    <source>
        <dbReference type="SAM" id="Phobius"/>
    </source>
</evidence>
<keyword evidence="1" id="KW-0472">Membrane</keyword>
<name>A0ABD6DHV5_9EURY</name>
<feature type="transmembrane region" description="Helical" evidence="1">
    <location>
        <begin position="9"/>
        <end position="26"/>
    </location>
</feature>
<comment type="caution">
    <text evidence="2">The sequence shown here is derived from an EMBL/GenBank/DDBJ whole genome shotgun (WGS) entry which is preliminary data.</text>
</comment>
<protein>
    <recommendedName>
        <fullName evidence="4">PH domain-containing protein</fullName>
    </recommendedName>
</protein>
<reference evidence="2 3" key="1">
    <citation type="journal article" date="2019" name="Int. J. Syst. Evol. Microbiol.">
        <title>The Global Catalogue of Microorganisms (GCM) 10K type strain sequencing project: providing services to taxonomists for standard genome sequencing and annotation.</title>
        <authorList>
            <consortium name="The Broad Institute Genomics Platform"/>
            <consortium name="The Broad Institute Genome Sequencing Center for Infectious Disease"/>
            <person name="Wu L."/>
            <person name="Ma J."/>
        </authorList>
    </citation>
    <scope>NUCLEOTIDE SEQUENCE [LARGE SCALE GENOMIC DNA]</scope>
    <source>
        <strain evidence="2 3">CGMCC 1.10390</strain>
    </source>
</reference>
<gene>
    <name evidence="2" type="ORF">ACFSBL_09330</name>
</gene>
<dbReference type="EMBL" id="JBHUDO010000002">
    <property type="protein sequence ID" value="MFD1645885.1"/>
    <property type="molecule type" value="Genomic_DNA"/>
</dbReference>
<dbReference type="RefSeq" id="WP_256398592.1">
    <property type="nucleotide sequence ID" value="NZ_JANHJR010000001.1"/>
</dbReference>
<organism evidence="2 3">
    <name type="scientific">Haloarchaeobius litoreus</name>
    <dbReference type="NCBI Taxonomy" id="755306"/>
    <lineage>
        <taxon>Archaea</taxon>
        <taxon>Methanobacteriati</taxon>
        <taxon>Methanobacteriota</taxon>
        <taxon>Stenosarchaea group</taxon>
        <taxon>Halobacteria</taxon>
        <taxon>Halobacteriales</taxon>
        <taxon>Halorubellaceae</taxon>
        <taxon>Haloarchaeobius</taxon>
    </lineage>
</organism>
<evidence type="ECO:0008006" key="4">
    <source>
        <dbReference type="Google" id="ProtNLM"/>
    </source>
</evidence>
<keyword evidence="1" id="KW-1133">Transmembrane helix</keyword>
<feature type="transmembrane region" description="Helical" evidence="1">
    <location>
        <begin position="46"/>
        <end position="75"/>
    </location>
</feature>
<accession>A0ABD6DHV5</accession>
<dbReference type="Proteomes" id="UP001597034">
    <property type="component" value="Unassembled WGS sequence"/>
</dbReference>
<proteinExistence type="predicted"/>
<dbReference type="AlphaFoldDB" id="A0ABD6DHV5"/>